<organism evidence="1 2">
    <name type="scientific">Boeremia exigua</name>
    <dbReference type="NCBI Taxonomy" id="749465"/>
    <lineage>
        <taxon>Eukaryota</taxon>
        <taxon>Fungi</taxon>
        <taxon>Dikarya</taxon>
        <taxon>Ascomycota</taxon>
        <taxon>Pezizomycotina</taxon>
        <taxon>Dothideomycetes</taxon>
        <taxon>Pleosporomycetidae</taxon>
        <taxon>Pleosporales</taxon>
        <taxon>Pleosporineae</taxon>
        <taxon>Didymellaceae</taxon>
        <taxon>Boeremia</taxon>
    </lineage>
</organism>
<comment type="caution">
    <text evidence="1">The sequence shown here is derived from an EMBL/GenBank/DDBJ whole genome shotgun (WGS) entry which is preliminary data.</text>
</comment>
<protein>
    <submittedName>
        <fullName evidence="1">Uncharacterized protein</fullName>
    </submittedName>
</protein>
<proteinExistence type="predicted"/>
<evidence type="ECO:0000313" key="2">
    <source>
        <dbReference type="Proteomes" id="UP001153331"/>
    </source>
</evidence>
<keyword evidence="2" id="KW-1185">Reference proteome</keyword>
<evidence type="ECO:0000313" key="1">
    <source>
        <dbReference type="EMBL" id="KAJ8107796.1"/>
    </source>
</evidence>
<sequence>MVEDLRTEMRGAREVIAEIEAEQDEVNARYGDLVEERRGSEDLDRLGVLEGKIRNTLVLRERLRDSMTQAQERLRSLRREYRPVNQQYTDHAIEVSRHYRNGREE</sequence>
<dbReference type="EMBL" id="JAPHNI010000857">
    <property type="protein sequence ID" value="KAJ8107796.1"/>
    <property type="molecule type" value="Genomic_DNA"/>
</dbReference>
<accession>A0ACC2HXJ4</accession>
<name>A0ACC2HXJ4_9PLEO</name>
<dbReference type="Proteomes" id="UP001153331">
    <property type="component" value="Unassembled WGS sequence"/>
</dbReference>
<gene>
    <name evidence="1" type="ORF">OPT61_g8620</name>
</gene>
<reference evidence="1" key="1">
    <citation type="submission" date="2022-11" db="EMBL/GenBank/DDBJ databases">
        <title>Genome Sequence of Boeremia exigua.</title>
        <authorList>
            <person name="Buettner E."/>
        </authorList>
    </citation>
    <scope>NUCLEOTIDE SEQUENCE</scope>
    <source>
        <strain evidence="1">CU02</strain>
    </source>
</reference>